<dbReference type="PATRIC" id="fig|765912.4.peg.2543"/>
<sequence>MVNDRRFIPWLALSTLAVSSTTNGFEGPQQYPLGAENFMAGALPPAGDYVIDYLGYYTGEYRDHRGDKVPGIDIDAVFNAMRYVHVSDHRILGGDWGFHVIVPFVHQDLHIPNPSLAGDAIFGLGDITIDPLIIGWHFPPDWHVTLGLDINLPTGRYDKNDPTNSIGSNYWSVEPIAAFTYLNDAGLEVSVKAMYNFKTENDETDYRSGDDIHLDYLISQHRGPWAFGIGGYYLAQTESDRQNGQRVGPDGTRAQVIAFGPALRYDYKGMSFIGTWNHETAVENYFQGDKFYFKFIAAF</sequence>
<dbReference type="STRING" id="765912.Thimo_2590"/>
<dbReference type="EMBL" id="CP003051">
    <property type="protein sequence ID" value="AGA91314.1"/>
    <property type="molecule type" value="Genomic_DNA"/>
</dbReference>
<dbReference type="Proteomes" id="UP000010816">
    <property type="component" value="Chromosome"/>
</dbReference>
<dbReference type="KEGG" id="tmb:Thimo_2590"/>
<organism evidence="1 2">
    <name type="scientific">Thioflavicoccus mobilis 8321</name>
    <dbReference type="NCBI Taxonomy" id="765912"/>
    <lineage>
        <taxon>Bacteria</taxon>
        <taxon>Pseudomonadati</taxon>
        <taxon>Pseudomonadota</taxon>
        <taxon>Gammaproteobacteria</taxon>
        <taxon>Chromatiales</taxon>
        <taxon>Chromatiaceae</taxon>
        <taxon>Thioflavicoccus</taxon>
    </lineage>
</organism>
<evidence type="ECO:0000313" key="2">
    <source>
        <dbReference type="Proteomes" id="UP000010816"/>
    </source>
</evidence>
<gene>
    <name evidence="1" type="ORF">Thimo_2590</name>
</gene>
<dbReference type="HOGENOM" id="CLU_066206_2_0_6"/>
<reference evidence="1 2" key="1">
    <citation type="submission" date="2011-09" db="EMBL/GenBank/DDBJ databases">
        <title>Complete sequence of chromosome of Thioflavicoccus mobilis 8321.</title>
        <authorList>
            <consortium name="US DOE Joint Genome Institute"/>
            <person name="Lucas S."/>
            <person name="Han J."/>
            <person name="Lapidus A."/>
            <person name="Cheng J.-F."/>
            <person name="Goodwin L."/>
            <person name="Pitluck S."/>
            <person name="Peters L."/>
            <person name="Ovchinnikova G."/>
            <person name="Lu M."/>
            <person name="Detter J.C."/>
            <person name="Han C."/>
            <person name="Tapia R."/>
            <person name="Land M."/>
            <person name="Hauser L."/>
            <person name="Kyrpides N."/>
            <person name="Ivanova N."/>
            <person name="Pagani I."/>
            <person name="Vogl K."/>
            <person name="Liu Z."/>
            <person name="Imhoff J."/>
            <person name="Thiel V."/>
            <person name="Frigaard N.-U."/>
            <person name="Bryant D."/>
            <person name="Woyke T."/>
        </authorList>
    </citation>
    <scope>NUCLEOTIDE SEQUENCE [LARGE SCALE GENOMIC DNA]</scope>
    <source>
        <strain evidence="1 2">8321</strain>
    </source>
</reference>
<keyword evidence="2" id="KW-1185">Reference proteome</keyword>
<dbReference type="AlphaFoldDB" id="L0H153"/>
<dbReference type="eggNOG" id="COG4313">
    <property type="taxonomic scope" value="Bacteria"/>
</dbReference>
<evidence type="ECO:0000313" key="1">
    <source>
        <dbReference type="EMBL" id="AGA91314.1"/>
    </source>
</evidence>
<accession>L0H153</accession>
<protein>
    <submittedName>
        <fullName evidence="1">Protein involved in meta-pathway of phenol degradation</fullName>
    </submittedName>
</protein>
<proteinExistence type="predicted"/>
<dbReference type="InterPro" id="IPR025737">
    <property type="entry name" value="FApF"/>
</dbReference>
<name>L0H153_9GAMM</name>
<dbReference type="Pfam" id="PF13557">
    <property type="entry name" value="Phenol_MetA_deg"/>
    <property type="match status" value="1"/>
</dbReference>